<dbReference type="InterPro" id="IPR045931">
    <property type="entry name" value="DUF6350"/>
</dbReference>
<dbReference type="EMBL" id="BNAU01000003">
    <property type="protein sequence ID" value="GHE95843.1"/>
    <property type="molecule type" value="Genomic_DNA"/>
</dbReference>
<keyword evidence="2" id="KW-0812">Transmembrane</keyword>
<keyword evidence="2" id="KW-1133">Transmembrane helix</keyword>
<keyword evidence="4" id="KW-1185">Reference proteome</keyword>
<feature type="transmembrane region" description="Helical" evidence="2">
    <location>
        <begin position="157"/>
        <end position="176"/>
    </location>
</feature>
<evidence type="ECO:0000256" key="1">
    <source>
        <dbReference type="SAM" id="MobiDB-lite"/>
    </source>
</evidence>
<feature type="region of interest" description="Disordered" evidence="1">
    <location>
        <begin position="391"/>
        <end position="478"/>
    </location>
</feature>
<reference evidence="4" key="1">
    <citation type="journal article" date="2019" name="Int. J. Syst. Evol. Microbiol.">
        <title>The Global Catalogue of Microorganisms (GCM) 10K type strain sequencing project: providing services to taxonomists for standard genome sequencing and annotation.</title>
        <authorList>
            <consortium name="The Broad Institute Genomics Platform"/>
            <consortium name="The Broad Institute Genome Sequencing Center for Infectious Disease"/>
            <person name="Wu L."/>
            <person name="Ma J."/>
        </authorList>
    </citation>
    <scope>NUCLEOTIDE SEQUENCE [LARGE SCALE GENOMIC DNA]</scope>
    <source>
        <strain evidence="4">CGMCC 4.7677</strain>
    </source>
</reference>
<evidence type="ECO:0000256" key="2">
    <source>
        <dbReference type="SAM" id="Phobius"/>
    </source>
</evidence>
<feature type="transmembrane region" description="Helical" evidence="2">
    <location>
        <begin position="91"/>
        <end position="111"/>
    </location>
</feature>
<feature type="transmembrane region" description="Helical" evidence="2">
    <location>
        <begin position="197"/>
        <end position="223"/>
    </location>
</feature>
<feature type="transmembrane region" description="Helical" evidence="2">
    <location>
        <begin position="330"/>
        <end position="351"/>
    </location>
</feature>
<feature type="region of interest" description="Disordered" evidence="1">
    <location>
        <begin position="1"/>
        <end position="21"/>
    </location>
</feature>
<name>A0ABQ3IZ66_9PSEU</name>
<comment type="caution">
    <text evidence="3">The sequence shown here is derived from an EMBL/GenBank/DDBJ whole genome shotgun (WGS) entry which is preliminary data.</text>
</comment>
<feature type="transmembrane region" description="Helical" evidence="2">
    <location>
        <begin position="299"/>
        <end position="318"/>
    </location>
</feature>
<keyword evidence="2" id="KW-0472">Membrane</keyword>
<feature type="compositionally biased region" description="Acidic residues" evidence="1">
    <location>
        <begin position="398"/>
        <end position="469"/>
    </location>
</feature>
<proteinExistence type="predicted"/>
<feature type="transmembrane region" description="Helical" evidence="2">
    <location>
        <begin position="229"/>
        <end position="251"/>
    </location>
</feature>
<evidence type="ECO:0000313" key="3">
    <source>
        <dbReference type="EMBL" id="GHE95843.1"/>
    </source>
</evidence>
<sequence length="478" mass="48520">MQVLTSYGRSGEGVTDPEHRGERSPVVRARVFAAAVVGPIVTGYVFVAALLGLVTAMASVAEFSVGGVLRAAGPGWLAAYQVPLTIAGRPLGVLPLLATIGAGALVARSAANATQRLGYREPGATVPLIAAVTSAHALAGLGIALFGNDESVRVEPLSAFAVPAVLAGVAAAAGAASRSGVAAAIRDYLDPLALRGLRAGALGLAGLLAVGALVHTVGLVLASGTIRELFAANAPGFGSGAGMLLLSLGYLPNAVVGGLAFATGPGFSIGSFSLTTFSFTGGPVPGLPVLAGVPEHATPWWPVLMLLPAAVGALLGWTLRRADENPLARLRIVGIAGALVGFGCVLLGTLAGGRLGGGAFDPVTIPVGLVSVAAFGWIAVPGGLVAWFAGPHARPEPEEPEAEPEEPEAEPEEPEAEPEEPEVEPEIEAEIENLEAELEELEAEVDEPSEEEPEEESEDEPDDDEEPPPTDEKPEQPS</sequence>
<dbReference type="Proteomes" id="UP000605897">
    <property type="component" value="Unassembled WGS sequence"/>
</dbReference>
<feature type="transmembrane region" description="Helical" evidence="2">
    <location>
        <begin position="258"/>
        <end position="279"/>
    </location>
</feature>
<organism evidence="3 4">
    <name type="scientific">Amycolatopsis deserti</name>
    <dbReference type="NCBI Taxonomy" id="185696"/>
    <lineage>
        <taxon>Bacteria</taxon>
        <taxon>Bacillati</taxon>
        <taxon>Actinomycetota</taxon>
        <taxon>Actinomycetes</taxon>
        <taxon>Pseudonocardiales</taxon>
        <taxon>Pseudonocardiaceae</taxon>
        <taxon>Amycolatopsis</taxon>
    </lineage>
</organism>
<evidence type="ECO:0008006" key="5">
    <source>
        <dbReference type="Google" id="ProtNLM"/>
    </source>
</evidence>
<protein>
    <recommendedName>
        <fullName evidence="5">AAA family ATPase</fullName>
    </recommendedName>
</protein>
<accession>A0ABQ3IZ66</accession>
<evidence type="ECO:0000313" key="4">
    <source>
        <dbReference type="Proteomes" id="UP000605897"/>
    </source>
</evidence>
<gene>
    <name evidence="3" type="ORF">GCM10017786_30420</name>
</gene>
<feature type="transmembrane region" description="Helical" evidence="2">
    <location>
        <begin position="363"/>
        <end position="389"/>
    </location>
</feature>
<feature type="transmembrane region" description="Helical" evidence="2">
    <location>
        <begin position="31"/>
        <end position="54"/>
    </location>
</feature>
<dbReference type="Pfam" id="PF19877">
    <property type="entry name" value="DUF6350"/>
    <property type="match status" value="1"/>
</dbReference>
<feature type="transmembrane region" description="Helical" evidence="2">
    <location>
        <begin position="123"/>
        <end position="145"/>
    </location>
</feature>